<feature type="transmembrane region" description="Helical" evidence="7">
    <location>
        <begin position="236"/>
        <end position="259"/>
    </location>
</feature>
<dbReference type="NCBIfam" id="TIGR00544">
    <property type="entry name" value="lgt"/>
    <property type="match status" value="1"/>
</dbReference>
<evidence type="ECO:0000256" key="2">
    <source>
        <dbReference type="ARBA" id="ARBA00022475"/>
    </source>
</evidence>
<reference evidence="10" key="1">
    <citation type="submission" date="2018-05" db="EMBL/GenBank/DDBJ databases">
        <authorList>
            <person name="Li Y."/>
        </authorList>
    </citation>
    <scope>NUCLEOTIDE SEQUENCE [LARGE SCALE GENOMIC DNA]</scope>
    <source>
        <strain evidence="10">sk1b4</strain>
    </source>
</reference>
<proteinExistence type="inferred from homology"/>
<feature type="transmembrane region" description="Helical" evidence="7">
    <location>
        <begin position="181"/>
        <end position="198"/>
    </location>
</feature>
<dbReference type="PANTHER" id="PTHR30589:SF0">
    <property type="entry name" value="PHOSPHATIDYLGLYCEROL--PROLIPOPROTEIN DIACYLGLYCERYL TRANSFERASE"/>
    <property type="match status" value="1"/>
</dbReference>
<dbReference type="EMBL" id="QETB01000002">
    <property type="protein sequence ID" value="PWF26717.1"/>
    <property type="molecule type" value="Genomic_DNA"/>
</dbReference>
<keyword evidence="2 7" id="KW-1003">Cell membrane</keyword>
<keyword evidence="5 7" id="KW-1133">Transmembrane helix</keyword>
<dbReference type="InterPro" id="IPR001640">
    <property type="entry name" value="Lgt"/>
</dbReference>
<dbReference type="Proteomes" id="UP000245283">
    <property type="component" value="Unassembled WGS sequence"/>
</dbReference>
<feature type="compositionally biased region" description="Low complexity" evidence="8">
    <location>
        <begin position="300"/>
        <end position="318"/>
    </location>
</feature>
<comment type="function">
    <text evidence="7">Catalyzes the transfer of the diacylglyceryl group from phosphatidylglycerol to the sulfhydryl group of the N-terminal cysteine of a prolipoprotein, the first step in the formation of mature lipoproteins.</text>
</comment>
<keyword evidence="4 7" id="KW-0812">Transmembrane</keyword>
<evidence type="ECO:0000256" key="3">
    <source>
        <dbReference type="ARBA" id="ARBA00022679"/>
    </source>
</evidence>
<keyword evidence="10" id="KW-1185">Reference proteome</keyword>
<dbReference type="PROSITE" id="PS01311">
    <property type="entry name" value="LGT"/>
    <property type="match status" value="1"/>
</dbReference>
<comment type="subcellular location">
    <subcellularLocation>
        <location evidence="7">Cell membrane</location>
        <topology evidence="7">Multi-pass membrane protein</topology>
    </subcellularLocation>
</comment>
<keyword evidence="3 7" id="KW-0808">Transferase</keyword>
<dbReference type="UniPathway" id="UPA00664"/>
<comment type="catalytic activity">
    <reaction evidence="7">
        <text>L-cysteinyl-[prolipoprotein] + a 1,2-diacyl-sn-glycero-3-phospho-(1'-sn-glycerol) = an S-1,2-diacyl-sn-glyceryl-L-cysteinyl-[prolipoprotein] + sn-glycerol 1-phosphate + H(+)</text>
        <dbReference type="Rhea" id="RHEA:56712"/>
        <dbReference type="Rhea" id="RHEA-COMP:14679"/>
        <dbReference type="Rhea" id="RHEA-COMP:14680"/>
        <dbReference type="ChEBI" id="CHEBI:15378"/>
        <dbReference type="ChEBI" id="CHEBI:29950"/>
        <dbReference type="ChEBI" id="CHEBI:57685"/>
        <dbReference type="ChEBI" id="CHEBI:64716"/>
        <dbReference type="ChEBI" id="CHEBI:140658"/>
        <dbReference type="EC" id="2.5.1.145"/>
    </reaction>
</comment>
<accession>A0A2V1K5X7</accession>
<dbReference type="EC" id="2.5.1.145" evidence="7"/>
<evidence type="ECO:0000313" key="9">
    <source>
        <dbReference type="EMBL" id="PWF26717.1"/>
    </source>
</evidence>
<evidence type="ECO:0000256" key="8">
    <source>
        <dbReference type="SAM" id="MobiDB-lite"/>
    </source>
</evidence>
<protein>
    <recommendedName>
        <fullName evidence="7">Phosphatidylglycerol--prolipoprotein diacylglyceryl transferase</fullName>
        <ecNumber evidence="7">2.5.1.145</ecNumber>
    </recommendedName>
</protein>
<evidence type="ECO:0000256" key="4">
    <source>
        <dbReference type="ARBA" id="ARBA00022692"/>
    </source>
</evidence>
<evidence type="ECO:0000313" key="10">
    <source>
        <dbReference type="Proteomes" id="UP000245283"/>
    </source>
</evidence>
<feature type="transmembrane region" description="Helical" evidence="7">
    <location>
        <begin position="51"/>
        <end position="70"/>
    </location>
</feature>
<gene>
    <name evidence="7" type="primary">lgt</name>
    <name evidence="9" type="ORF">DD236_05370</name>
</gene>
<dbReference type="AlphaFoldDB" id="A0A2V1K5X7"/>
<feature type="transmembrane region" description="Helical" evidence="7">
    <location>
        <begin position="90"/>
        <end position="114"/>
    </location>
</feature>
<dbReference type="PANTHER" id="PTHR30589">
    <property type="entry name" value="PROLIPOPROTEIN DIACYLGLYCERYL TRANSFERASE"/>
    <property type="match status" value="1"/>
</dbReference>
<name>A0A2V1K5X7_9ACTO</name>
<dbReference type="GO" id="GO:0042158">
    <property type="term" value="P:lipoprotein biosynthetic process"/>
    <property type="evidence" value="ECO:0007669"/>
    <property type="project" value="UniProtKB-UniRule"/>
</dbReference>
<organism evidence="9 10">
    <name type="scientific">Ancrocorticia populi</name>
    <dbReference type="NCBI Taxonomy" id="2175228"/>
    <lineage>
        <taxon>Bacteria</taxon>
        <taxon>Bacillati</taxon>
        <taxon>Actinomycetota</taxon>
        <taxon>Actinomycetes</taxon>
        <taxon>Actinomycetales</taxon>
        <taxon>Actinomycetaceae</taxon>
        <taxon>Ancrocorticia</taxon>
    </lineage>
</organism>
<evidence type="ECO:0000256" key="7">
    <source>
        <dbReference type="HAMAP-Rule" id="MF_01147"/>
    </source>
</evidence>
<dbReference type="GO" id="GO:0008961">
    <property type="term" value="F:phosphatidylglycerol-prolipoprotein diacylglyceryl transferase activity"/>
    <property type="evidence" value="ECO:0007669"/>
    <property type="project" value="UniProtKB-UniRule"/>
</dbReference>
<feature type="region of interest" description="Disordered" evidence="8">
    <location>
        <begin position="284"/>
        <end position="318"/>
    </location>
</feature>
<dbReference type="GO" id="GO:0005886">
    <property type="term" value="C:plasma membrane"/>
    <property type="evidence" value="ECO:0007669"/>
    <property type="project" value="UniProtKB-SubCell"/>
</dbReference>
<keyword evidence="6 7" id="KW-0472">Membrane</keyword>
<feature type="transmembrane region" description="Helical" evidence="7">
    <location>
        <begin position="20"/>
        <end position="39"/>
    </location>
</feature>
<comment type="caution">
    <text evidence="9">The sequence shown here is derived from an EMBL/GenBank/DDBJ whole genome shotgun (WGS) entry which is preliminary data.</text>
</comment>
<dbReference type="HAMAP" id="MF_01147">
    <property type="entry name" value="Lgt"/>
    <property type="match status" value="1"/>
</dbReference>
<comment type="similarity">
    <text evidence="1 7">Belongs to the Lgt family.</text>
</comment>
<feature type="transmembrane region" description="Helical" evidence="7">
    <location>
        <begin position="205"/>
        <end position="224"/>
    </location>
</feature>
<evidence type="ECO:0000256" key="5">
    <source>
        <dbReference type="ARBA" id="ARBA00022989"/>
    </source>
</evidence>
<evidence type="ECO:0000256" key="6">
    <source>
        <dbReference type="ARBA" id="ARBA00023136"/>
    </source>
</evidence>
<feature type="transmembrane region" description="Helical" evidence="7">
    <location>
        <begin position="121"/>
        <end position="139"/>
    </location>
</feature>
<evidence type="ECO:0000256" key="1">
    <source>
        <dbReference type="ARBA" id="ARBA00007150"/>
    </source>
</evidence>
<feature type="binding site" evidence="7">
    <location>
        <position position="140"/>
    </location>
    <ligand>
        <name>a 1,2-diacyl-sn-glycero-3-phospho-(1'-sn-glycerol)</name>
        <dbReference type="ChEBI" id="CHEBI:64716"/>
    </ligand>
</feature>
<dbReference type="RefSeq" id="WP_109093364.1">
    <property type="nucleotide sequence ID" value="NZ_JBQDDV010000079.1"/>
</dbReference>
<keyword evidence="9" id="KW-0449">Lipoprotein</keyword>
<dbReference type="OrthoDB" id="871140at2"/>
<dbReference type="Pfam" id="PF01790">
    <property type="entry name" value="LGT"/>
    <property type="match status" value="1"/>
</dbReference>
<sequence length="318" mass="35166">MRLSIPSPAQAEWSIGPFPLRAYAIAIILGIVVAWWMMDRRYRKKGGPDEVSIDIAIWAVIFGILGGRIYHVITDYQLYFGEGKDPWRAFYIWEGGLGIWGAIALGGVGVFIAMRRRGLRMLPMADALAPALLVAQALGRWGNYFNQELYGSPTDVPWALEIDPQHIVGGYPAGTTFHPTFLYESLWCLAGAALLVLIEKRFDLVAGQLFAAYGMVYTAGRVWIEMLRIDNAHHILGLRLNVWTSLISFCVAAAALVILRRLYKKNPERNDIWLSQEAREKFEAARVAAGSGGDSEESTESPSGHGEGEGPTPSETKP</sequence>
<comment type="pathway">
    <text evidence="7">Protein modification; lipoprotein biosynthesis (diacylglyceryl transfer).</text>
</comment>